<evidence type="ECO:0000313" key="7">
    <source>
        <dbReference type="EMBL" id="MCH7321556.1"/>
    </source>
</evidence>
<feature type="domain" description="SH3b" evidence="6">
    <location>
        <begin position="223"/>
        <end position="287"/>
    </location>
</feature>
<dbReference type="PANTHER" id="PTHR30404">
    <property type="entry name" value="N-ACETYLMURAMOYL-L-ALANINE AMIDASE"/>
    <property type="match status" value="1"/>
</dbReference>
<feature type="compositionally biased region" description="Acidic residues" evidence="3">
    <location>
        <begin position="357"/>
        <end position="366"/>
    </location>
</feature>
<dbReference type="InterPro" id="IPR001119">
    <property type="entry name" value="SLH_dom"/>
</dbReference>
<accession>A0ABS9UB24</accession>
<dbReference type="EC" id="3.5.1.28" evidence="7"/>
<keyword evidence="1 7" id="KW-0378">Hydrolase</keyword>
<dbReference type="CDD" id="cd02696">
    <property type="entry name" value="MurNAc-LAA"/>
    <property type="match status" value="1"/>
</dbReference>
<dbReference type="PROSITE" id="PS51272">
    <property type="entry name" value="SLH"/>
    <property type="match status" value="3"/>
</dbReference>
<dbReference type="GO" id="GO:0008745">
    <property type="term" value="F:N-acetylmuramoyl-L-alanine amidase activity"/>
    <property type="evidence" value="ECO:0007669"/>
    <property type="project" value="UniProtKB-EC"/>
</dbReference>
<feature type="domain" description="SLH" evidence="5">
    <location>
        <begin position="92"/>
        <end position="150"/>
    </location>
</feature>
<dbReference type="RefSeq" id="WP_241368581.1">
    <property type="nucleotide sequence ID" value="NZ_JAKZFC010000001.1"/>
</dbReference>
<dbReference type="SUPFAM" id="SSF53187">
    <property type="entry name" value="Zn-dependent exopeptidases"/>
    <property type="match status" value="1"/>
</dbReference>
<evidence type="ECO:0000256" key="3">
    <source>
        <dbReference type="SAM" id="MobiDB-lite"/>
    </source>
</evidence>
<dbReference type="Proteomes" id="UP001316087">
    <property type="component" value="Unassembled WGS sequence"/>
</dbReference>
<feature type="chain" id="PRO_5046112846" evidence="4">
    <location>
        <begin position="26"/>
        <end position="626"/>
    </location>
</feature>
<evidence type="ECO:0000256" key="1">
    <source>
        <dbReference type="ARBA" id="ARBA00022801"/>
    </source>
</evidence>
<protein>
    <submittedName>
        <fullName evidence="7">N-acetylmuramoyl-L-alanine amidase</fullName>
        <ecNumber evidence="7">3.5.1.28</ecNumber>
    </submittedName>
</protein>
<evidence type="ECO:0000313" key="8">
    <source>
        <dbReference type="Proteomes" id="UP001316087"/>
    </source>
</evidence>
<dbReference type="PANTHER" id="PTHR30404:SF0">
    <property type="entry name" value="N-ACETYLMURAMOYL-L-ALANINE AMIDASE AMIC"/>
    <property type="match status" value="1"/>
</dbReference>
<evidence type="ECO:0000259" key="6">
    <source>
        <dbReference type="PROSITE" id="PS51781"/>
    </source>
</evidence>
<gene>
    <name evidence="7" type="ORF">LZ480_06580</name>
</gene>
<evidence type="ECO:0000256" key="4">
    <source>
        <dbReference type="SAM" id="SignalP"/>
    </source>
</evidence>
<dbReference type="Pfam" id="PF01520">
    <property type="entry name" value="Amidase_3"/>
    <property type="match status" value="1"/>
</dbReference>
<dbReference type="InterPro" id="IPR002508">
    <property type="entry name" value="MurNAc-LAA_cat"/>
</dbReference>
<dbReference type="InterPro" id="IPR003646">
    <property type="entry name" value="SH3-like_bac-type"/>
</dbReference>
<evidence type="ECO:0000259" key="5">
    <source>
        <dbReference type="PROSITE" id="PS51272"/>
    </source>
</evidence>
<dbReference type="SMART" id="SM00646">
    <property type="entry name" value="Ami_3"/>
    <property type="match status" value="1"/>
</dbReference>
<dbReference type="Gene3D" id="2.30.30.40">
    <property type="entry name" value="SH3 Domains"/>
    <property type="match status" value="3"/>
</dbReference>
<proteinExistence type="predicted"/>
<feature type="domain" description="SLH" evidence="5">
    <location>
        <begin position="151"/>
        <end position="214"/>
    </location>
</feature>
<feature type="region of interest" description="Disordered" evidence="3">
    <location>
        <begin position="353"/>
        <end position="376"/>
    </location>
</feature>
<comment type="caution">
    <text evidence="7">The sequence shown here is derived from an EMBL/GenBank/DDBJ whole genome shotgun (WGS) entry which is preliminary data.</text>
</comment>
<feature type="signal peptide" evidence="4">
    <location>
        <begin position="1"/>
        <end position="25"/>
    </location>
</feature>
<dbReference type="PROSITE" id="PS51781">
    <property type="entry name" value="SH3B"/>
    <property type="match status" value="2"/>
</dbReference>
<reference evidence="7 8" key="1">
    <citation type="submission" date="2022-03" db="EMBL/GenBank/DDBJ databases">
        <authorList>
            <person name="Jo J.-H."/>
            <person name="Im W.-T."/>
        </authorList>
    </citation>
    <scope>NUCLEOTIDE SEQUENCE [LARGE SCALE GENOMIC DNA]</scope>
    <source>
        <strain evidence="7 8">MA9</strain>
    </source>
</reference>
<feature type="domain" description="SLH" evidence="5">
    <location>
        <begin position="25"/>
        <end position="91"/>
    </location>
</feature>
<keyword evidence="4" id="KW-0732">Signal</keyword>
<dbReference type="InterPro" id="IPR050695">
    <property type="entry name" value="N-acetylmuramoyl_amidase_3"/>
</dbReference>
<dbReference type="Pfam" id="PF08239">
    <property type="entry name" value="SH3_3"/>
    <property type="match status" value="2"/>
</dbReference>
<keyword evidence="2" id="KW-0961">Cell wall biogenesis/degradation</keyword>
<dbReference type="SMART" id="SM00287">
    <property type="entry name" value="SH3b"/>
    <property type="match status" value="3"/>
</dbReference>
<name>A0ABS9UB24_9BACL</name>
<dbReference type="EMBL" id="JAKZFC010000001">
    <property type="protein sequence ID" value="MCH7321556.1"/>
    <property type="molecule type" value="Genomic_DNA"/>
</dbReference>
<organism evidence="7 8">
    <name type="scientific">Solibacillus palustris</name>
    <dbReference type="NCBI Taxonomy" id="2908203"/>
    <lineage>
        <taxon>Bacteria</taxon>
        <taxon>Bacillati</taxon>
        <taxon>Bacillota</taxon>
        <taxon>Bacilli</taxon>
        <taxon>Bacillales</taxon>
        <taxon>Caryophanaceae</taxon>
        <taxon>Solibacillus</taxon>
    </lineage>
</organism>
<keyword evidence="8" id="KW-1185">Reference proteome</keyword>
<dbReference type="Gene3D" id="3.40.630.40">
    <property type="entry name" value="Zn-dependent exopeptidases"/>
    <property type="match status" value="1"/>
</dbReference>
<feature type="domain" description="SH3b" evidence="6">
    <location>
        <begin position="376"/>
        <end position="438"/>
    </location>
</feature>
<sequence>MNQKLITLVVAVILTCVLAVNPASANIVFEDVATTNPAYDEIQYLIDLGVINGYQENGKTLFKPNESVTRGHAAKMAVIAAGYGPLTVSKSSYTDVKVGTQMSGYVERAKELGLFSTTSSKFYPNDPLTRDEMSYVLTKAFKLNANDYKDDTMVFTDVSSSNTYASYIKAIYYNGISNGSGGGKYLPKSPVTRAQFASFISRAKSDKFRLPLPSIPEKVDTTQVIGLISVTTDALNVRTAPNTNATVIGTVNTGGKLSVYAVEGNWLKVSYKGQYAYISKSYAKFLAHDGSSIGSAIKKVTTNENMNLYYTPSSSSKVITQIAQGTSLSVYKEVNGYYLTMVNGMPGYIVKSSTTDVETETPDPDPDPGNGEVTVNTMGKVTIGGLNMRQSASSSSASLKTLAKGKVISVHSISGYWAKVTADGVTGYVHKSYIKLMNTSGSSVKGRIIILDPGHGGKDPGAVKEGSTEKAIVLKVGTLVKQKLEKAGAKVYMTRTGDTYPTLEERVAFTKKNYGEIYVSVHVNSATASSANGTETYYNVSTGDQYEEDKKLATYINNEIVTNANMNNRGVKEGPFYVIRNMMIPSVLVELGFITNPSDREKLINDKYVEIFAQSIYKGIVDYYGN</sequence>
<evidence type="ECO:0000256" key="2">
    <source>
        <dbReference type="ARBA" id="ARBA00023316"/>
    </source>
</evidence>
<dbReference type="Pfam" id="PF00395">
    <property type="entry name" value="SLH"/>
    <property type="match status" value="3"/>
</dbReference>